<dbReference type="SUPFAM" id="SSF56112">
    <property type="entry name" value="Protein kinase-like (PK-like)"/>
    <property type="match status" value="1"/>
</dbReference>
<dbReference type="Gene3D" id="1.10.510.10">
    <property type="entry name" value="Transferase(Phosphotransferase) domain 1"/>
    <property type="match status" value="1"/>
</dbReference>
<comment type="similarity">
    <text evidence="1">Belongs to the fructosamine kinase family.</text>
</comment>
<reference evidence="2 3" key="1">
    <citation type="submission" date="2022-12" db="EMBL/GenBank/DDBJ databases">
        <title>Genome Sequence of Deinococcus aquaticus Type Strain PB314.</title>
        <authorList>
            <person name="Albert C."/>
            <person name="Hill J."/>
            <person name="Boren L."/>
            <person name="Scholz-Ng S."/>
            <person name="Fatema N."/>
            <person name="Grosso R."/>
            <person name="Soboslay E."/>
            <person name="Tuohy J."/>
        </authorList>
    </citation>
    <scope>NUCLEOTIDE SEQUENCE [LARGE SCALE GENOMIC DNA]</scope>
    <source>
        <strain evidence="2 3">PB-314</strain>
    </source>
</reference>
<keyword evidence="3" id="KW-1185">Reference proteome</keyword>
<dbReference type="PANTHER" id="PTHR12149:SF8">
    <property type="entry name" value="PROTEIN-RIBULOSAMINE 3-KINASE"/>
    <property type="match status" value="1"/>
</dbReference>
<evidence type="ECO:0000256" key="1">
    <source>
        <dbReference type="PIRNR" id="PIRNR006221"/>
    </source>
</evidence>
<dbReference type="InterPro" id="IPR011009">
    <property type="entry name" value="Kinase-like_dom_sf"/>
</dbReference>
<evidence type="ECO:0000313" key="3">
    <source>
        <dbReference type="Proteomes" id="UP001217044"/>
    </source>
</evidence>
<proteinExistence type="inferred from homology"/>
<dbReference type="GO" id="GO:0016301">
    <property type="term" value="F:kinase activity"/>
    <property type="evidence" value="ECO:0007669"/>
    <property type="project" value="UniProtKB-KW"/>
</dbReference>
<organism evidence="2 3">
    <name type="scientific">Deinococcus aquaticus</name>
    <dbReference type="NCBI Taxonomy" id="328692"/>
    <lineage>
        <taxon>Bacteria</taxon>
        <taxon>Thermotogati</taxon>
        <taxon>Deinococcota</taxon>
        <taxon>Deinococci</taxon>
        <taxon>Deinococcales</taxon>
        <taxon>Deinococcaceae</taxon>
        <taxon>Deinococcus</taxon>
    </lineage>
</organism>
<keyword evidence="1 2" id="KW-0418">Kinase</keyword>
<evidence type="ECO:0000313" key="2">
    <source>
        <dbReference type="EMBL" id="WDA57431.1"/>
    </source>
</evidence>
<dbReference type="PANTHER" id="PTHR12149">
    <property type="entry name" value="FRUCTOSAMINE 3 KINASE-RELATED PROTEIN"/>
    <property type="match status" value="1"/>
</dbReference>
<dbReference type="EMBL" id="CP115165">
    <property type="protein sequence ID" value="WDA57431.1"/>
    <property type="molecule type" value="Genomic_DNA"/>
</dbReference>
<dbReference type="PIRSF" id="PIRSF006221">
    <property type="entry name" value="Ketosamine-3-kinase"/>
    <property type="match status" value="1"/>
</dbReference>
<gene>
    <name evidence="2" type="ORF">M8445_08610</name>
</gene>
<dbReference type="Proteomes" id="UP001217044">
    <property type="component" value="Chromosome"/>
</dbReference>
<protein>
    <submittedName>
        <fullName evidence="2">Fructosamine kinase family protein</fullName>
    </submittedName>
</protein>
<name>A0ABY7V0D3_9DEIO</name>
<dbReference type="InterPro" id="IPR016477">
    <property type="entry name" value="Fructo-/Ketosamine-3-kinase"/>
</dbReference>
<dbReference type="Gene3D" id="1.20.1270.240">
    <property type="match status" value="1"/>
</dbReference>
<keyword evidence="1" id="KW-0808">Transferase</keyword>
<dbReference type="Pfam" id="PF03881">
    <property type="entry name" value="Fructosamin_kin"/>
    <property type="match status" value="1"/>
</dbReference>
<dbReference type="RefSeq" id="WP_273987367.1">
    <property type="nucleotide sequence ID" value="NZ_BAABQT010000007.1"/>
</dbReference>
<accession>A0ABY7V0D3</accession>
<dbReference type="Gene3D" id="3.30.200.20">
    <property type="entry name" value="Phosphorylase Kinase, domain 1"/>
    <property type="match status" value="1"/>
</dbReference>
<sequence>MNTVLPDALRPLTPLIEAHLGAAVQGGARLQGGDISAAYRLRTTRGEFVLKAARPTGGTHLPLYAPEAEGLALLRAVGPLAVPDVIAFGEGPGGWQYLLLSYLPPADDTPALHGALGRGLAALHARPAPGFGGTPDNLFGSLPQQNLAAGSAAEFFWHSRLLPQLERAGAALGAADRARFAELRERLPRLIPPEPPSLVHGDLWHGNLLFTVRGPALIDPAAAFSHREVDLAAMRLFGGVPGQVFAAYAGALPPAEGWEDRAALWNLYPLLAHVNMFGAGYLARTREALEAALRLPERWAGD</sequence>